<keyword evidence="4" id="KW-1185">Reference proteome</keyword>
<dbReference type="AlphaFoldDB" id="Q2NFN5"/>
<name>Q2NFN5_METST</name>
<protein>
    <submittedName>
        <fullName evidence="3">Member of asn/thr-rich large protein family</fullName>
    </submittedName>
</protein>
<organism evidence="3 4">
    <name type="scientific">Methanosphaera stadtmanae (strain ATCC 43021 / DSM 3091 / JCM 11832 / MCB-3)</name>
    <dbReference type="NCBI Taxonomy" id="339860"/>
    <lineage>
        <taxon>Archaea</taxon>
        <taxon>Methanobacteriati</taxon>
        <taxon>Methanobacteriota</taxon>
        <taxon>Methanomada group</taxon>
        <taxon>Methanobacteria</taxon>
        <taxon>Methanobacteriales</taxon>
        <taxon>Methanobacteriaceae</taxon>
        <taxon>Methanosphaera</taxon>
    </lineage>
</organism>
<feature type="region of interest" description="Disordered" evidence="1">
    <location>
        <begin position="34"/>
        <end position="62"/>
    </location>
</feature>
<dbReference type="Proteomes" id="UP000001931">
    <property type="component" value="Chromosome"/>
</dbReference>
<dbReference type="Pfam" id="PF01345">
    <property type="entry name" value="DUF11"/>
    <property type="match status" value="1"/>
</dbReference>
<evidence type="ECO:0000259" key="2">
    <source>
        <dbReference type="Pfam" id="PF01345"/>
    </source>
</evidence>
<gene>
    <name evidence="3" type="ordered locus">Msp_0980</name>
</gene>
<reference evidence="3 4" key="1">
    <citation type="journal article" date="2006" name="J. Bacteriol.">
        <title>The genome sequence of Methanosphaera stadtmanae reveals why this human intestinal archaeon is restricted to methanol and H2 for methane formation and ATP synthesis.</title>
        <authorList>
            <person name="Fricke W.F."/>
            <person name="Seedorf H."/>
            <person name="Henne A."/>
            <person name="Kruer M."/>
            <person name="Liesegang H."/>
            <person name="Hedderich R."/>
            <person name="Gottschalk G."/>
            <person name="Thauer R.K."/>
        </authorList>
    </citation>
    <scope>NUCLEOTIDE SEQUENCE [LARGE SCALE GENOMIC DNA]</scope>
    <source>
        <strain evidence="4">ATCC 43021 / DSM 3091 / JCM 11832 / MCB-3</strain>
    </source>
</reference>
<feature type="compositionally biased region" description="Low complexity" evidence="1">
    <location>
        <begin position="34"/>
        <end position="50"/>
    </location>
</feature>
<accession>Q2NFN5</accession>
<dbReference type="InterPro" id="IPR011050">
    <property type="entry name" value="Pectin_lyase_fold/virulence"/>
</dbReference>
<dbReference type="InterPro" id="IPR001434">
    <property type="entry name" value="OmcB-like_DUF11"/>
</dbReference>
<sequence>MNMKKNIILTTIIIILIISINTTYAQTQENITDTPTTNKITTNTQSNTNNLEHESKIQENNEPKTEIKKLKKTLKNNSSDNTTIKNVSSYKELINHINQAKISQTKEYIINMHPGDYNITTPILWGEIEGNTKILQINGQNNTINGNNLKKFIKTNINTTLILNNITITNTTDNYGSIIHNSGNLTINNSILSNSKSTSNTTGGVIFNTGNINIQNTHITNNTAILGILYNHKNNDTSEITIRNTYFTNNKATIGGSIYNINTTKLEIIDSNFINNTAYDSIIYIQTEHESLINNTLLSNNTVYENLITSKATLTINNTKIYNNTQKNMLNTDNTILSYSTIEKNIINTISTNKNNLQLLHNLISHNNMETIIENYQQLILHNNTITYNNITKKGIYNNGSTYIIENIFKNNIIYDKALILSSNINTTVKYSTFYNNKVLDLFIGFENRFIEVNNNKYIKNNLRNTTLNITSIKNPKNPMNITIDGKIILNPIYNTTVTRGNIDIIYENMTIKTLDIINGSFNTDVILNKTKNNTLLFYYNGFDDYSPTNTTYNITIEIPVYEIILDTPKNYTYKDTIQYRIKIKNIGYETGYDLIVNNILPYNLRLINSSSDYNIINNTWHIPKLKSMENTSIIINSISTNKEDINITINIYNFLNNENTTTTKIIKYLEPKYIVDIPEYTNVLLGNIMEYEINITNIGKITGNNITISYILENNNEIINKRIWTINHLNPGEMKKISYIIIIKNYGTYNGIVNITDSYNTTTHKTFNYSVYRAYISLKKILSYPGNIINITANIYNLNLELNATIIFKINKVSIRNHEIKIENNSITLLNYKIKDTFQRRNYDIEIKYHQKTSNIYLYNTTILTLNKYKVKSYIAPITVKSGKYINITVKLFDENNNKVYGGRAILKINNKTIRYKNGNIIFLNVNNSTVTLNNYQIPHTFKKKKYTLDLVYSGSSRYYSNRNSTVLTLIKQKLYVSIKTRTSKNIILKGEKTNKLTYNGNIILKINNKIISNNISPTKINTTFILPIINNKNITVCYSGNEVYIPYKYTVDYNQYGKNII</sequence>
<dbReference type="SUPFAM" id="SSF51126">
    <property type="entry name" value="Pectin lyase-like"/>
    <property type="match status" value="1"/>
</dbReference>
<dbReference type="STRING" id="339860.Msp_0980"/>
<feature type="compositionally biased region" description="Basic and acidic residues" evidence="1">
    <location>
        <begin position="51"/>
        <end position="62"/>
    </location>
</feature>
<evidence type="ECO:0000313" key="4">
    <source>
        <dbReference type="Proteomes" id="UP000001931"/>
    </source>
</evidence>
<dbReference type="EMBL" id="CP000102">
    <property type="protein sequence ID" value="ABC57368.1"/>
    <property type="molecule type" value="Genomic_DNA"/>
</dbReference>
<dbReference type="KEGG" id="mst:Msp_0980"/>
<dbReference type="eggNOG" id="arCOG02547">
    <property type="taxonomic scope" value="Archaea"/>
</dbReference>
<dbReference type="HOGENOM" id="CLU_288808_0_0_2"/>
<evidence type="ECO:0000256" key="1">
    <source>
        <dbReference type="SAM" id="MobiDB-lite"/>
    </source>
</evidence>
<proteinExistence type="predicted"/>
<feature type="domain" description="DUF11" evidence="2">
    <location>
        <begin position="570"/>
        <end position="655"/>
    </location>
</feature>
<evidence type="ECO:0000313" key="3">
    <source>
        <dbReference type="EMBL" id="ABC57368.1"/>
    </source>
</evidence>